<gene>
    <name evidence="1" type="ORF">EVAR_4690_1</name>
</gene>
<organism evidence="1 2">
    <name type="scientific">Eumeta variegata</name>
    <name type="common">Bagworm moth</name>
    <name type="synonym">Eumeta japonica</name>
    <dbReference type="NCBI Taxonomy" id="151549"/>
    <lineage>
        <taxon>Eukaryota</taxon>
        <taxon>Metazoa</taxon>
        <taxon>Ecdysozoa</taxon>
        <taxon>Arthropoda</taxon>
        <taxon>Hexapoda</taxon>
        <taxon>Insecta</taxon>
        <taxon>Pterygota</taxon>
        <taxon>Neoptera</taxon>
        <taxon>Endopterygota</taxon>
        <taxon>Lepidoptera</taxon>
        <taxon>Glossata</taxon>
        <taxon>Ditrysia</taxon>
        <taxon>Tineoidea</taxon>
        <taxon>Psychidae</taxon>
        <taxon>Oiketicinae</taxon>
        <taxon>Eumeta</taxon>
    </lineage>
</organism>
<name>A0A4C1WQN3_EUMVA</name>
<sequence>MLQNDLGNIILLLEAPNVTCKEKVQHAAVSIQRLYLLADRLNTLRIHLSEEITCSRSELTLNGGTASVRREVSSGSIICWLEVCFVSRL</sequence>
<keyword evidence="2" id="KW-1185">Reference proteome</keyword>
<evidence type="ECO:0000313" key="1">
    <source>
        <dbReference type="EMBL" id="GBP52407.1"/>
    </source>
</evidence>
<dbReference type="Proteomes" id="UP000299102">
    <property type="component" value="Unassembled WGS sequence"/>
</dbReference>
<comment type="caution">
    <text evidence="1">The sequence shown here is derived from an EMBL/GenBank/DDBJ whole genome shotgun (WGS) entry which is preliminary data.</text>
</comment>
<reference evidence="1 2" key="1">
    <citation type="journal article" date="2019" name="Commun. Biol.">
        <title>The bagworm genome reveals a unique fibroin gene that provides high tensile strength.</title>
        <authorList>
            <person name="Kono N."/>
            <person name="Nakamura H."/>
            <person name="Ohtoshi R."/>
            <person name="Tomita M."/>
            <person name="Numata K."/>
            <person name="Arakawa K."/>
        </authorList>
    </citation>
    <scope>NUCLEOTIDE SEQUENCE [LARGE SCALE GENOMIC DNA]</scope>
</reference>
<dbReference type="AlphaFoldDB" id="A0A4C1WQN3"/>
<protein>
    <submittedName>
        <fullName evidence="1">Uncharacterized protein</fullName>
    </submittedName>
</protein>
<proteinExistence type="predicted"/>
<dbReference type="EMBL" id="BGZK01000602">
    <property type="protein sequence ID" value="GBP52407.1"/>
    <property type="molecule type" value="Genomic_DNA"/>
</dbReference>
<evidence type="ECO:0000313" key="2">
    <source>
        <dbReference type="Proteomes" id="UP000299102"/>
    </source>
</evidence>
<accession>A0A4C1WQN3</accession>